<dbReference type="EMBL" id="JAEDAM010000010">
    <property type="protein sequence ID" value="MBS8121697.1"/>
    <property type="molecule type" value="Genomic_DNA"/>
</dbReference>
<dbReference type="Proteomes" id="UP000680365">
    <property type="component" value="Unassembled WGS sequence"/>
</dbReference>
<evidence type="ECO:0000313" key="2">
    <source>
        <dbReference type="Proteomes" id="UP000680365"/>
    </source>
</evidence>
<name>A0ABS5QKC0_9BACT</name>
<organism evidence="1 2">
    <name type="scientific">Candidatus Vampirococcus lugosii</name>
    <dbReference type="NCBI Taxonomy" id="2789015"/>
    <lineage>
        <taxon>Bacteria</taxon>
        <taxon>Candidatus Absconditibacteriota</taxon>
        <taxon>Vampirococcus</taxon>
    </lineage>
</organism>
<sequence length="59" mass="7076">ILNIKAVIAVNIIRIGVKVNKGYIKEFYINRCNKISNGYKKLYKYSYIKNYYNIFKICF</sequence>
<keyword evidence="2" id="KW-1185">Reference proteome</keyword>
<gene>
    <name evidence="1" type="ORF">VAMP_16n1</name>
</gene>
<feature type="non-terminal residue" evidence="1">
    <location>
        <position position="1"/>
    </location>
</feature>
<protein>
    <submittedName>
        <fullName evidence="1">Uncharacterized protein</fullName>
    </submittedName>
</protein>
<proteinExistence type="predicted"/>
<comment type="caution">
    <text evidence="1">The sequence shown here is derived from an EMBL/GenBank/DDBJ whole genome shotgun (WGS) entry which is preliminary data.</text>
</comment>
<accession>A0ABS5QKC0</accession>
<evidence type="ECO:0000313" key="1">
    <source>
        <dbReference type="EMBL" id="MBS8121697.1"/>
    </source>
</evidence>
<reference evidence="1 2" key="1">
    <citation type="journal article" date="2021" name="Nat. Commun.">
        <title>Reductive evolution and unique predatory mode in the CPR bacterium Vampirococcus lugosii.</title>
        <authorList>
            <person name="Moreira D."/>
            <person name="Zivanovic Y."/>
            <person name="Lopez-Archilla A.I."/>
            <person name="Iniesto M."/>
            <person name="Lopez-Garcia P."/>
        </authorList>
    </citation>
    <scope>NUCLEOTIDE SEQUENCE [LARGE SCALE GENOMIC DNA]</scope>
    <source>
        <strain evidence="1">Chiprana</strain>
    </source>
</reference>